<dbReference type="Proteomes" id="UP000324800">
    <property type="component" value="Unassembled WGS sequence"/>
</dbReference>
<name>A0A5J4W9G9_9EUKA</name>
<accession>A0A5J4W9G9</accession>
<gene>
    <name evidence="1" type="ORF">EZS28_012961</name>
</gene>
<dbReference type="AlphaFoldDB" id="A0A5J4W9G9"/>
<reference evidence="1 2" key="1">
    <citation type="submission" date="2019-03" db="EMBL/GenBank/DDBJ databases">
        <title>Single cell metagenomics reveals metabolic interactions within the superorganism composed of flagellate Streblomastix strix and complex community of Bacteroidetes bacteria on its surface.</title>
        <authorList>
            <person name="Treitli S.C."/>
            <person name="Kolisko M."/>
            <person name="Husnik F."/>
            <person name="Keeling P."/>
            <person name="Hampl V."/>
        </authorList>
    </citation>
    <scope>NUCLEOTIDE SEQUENCE [LARGE SCALE GENOMIC DNA]</scope>
    <source>
        <strain evidence="1">ST1C</strain>
    </source>
</reference>
<evidence type="ECO:0000313" key="2">
    <source>
        <dbReference type="Proteomes" id="UP000324800"/>
    </source>
</evidence>
<protein>
    <submittedName>
        <fullName evidence="1">Uncharacterized protein</fullName>
    </submittedName>
</protein>
<dbReference type="EMBL" id="SNRW01002857">
    <property type="protein sequence ID" value="KAA6391517.1"/>
    <property type="molecule type" value="Genomic_DNA"/>
</dbReference>
<evidence type="ECO:0000313" key="1">
    <source>
        <dbReference type="EMBL" id="KAA6391517.1"/>
    </source>
</evidence>
<sequence>MVQRGDYYVKWEIMQSVFQQLNFFPNLDAFATRTSRQCRRYFSPLKDRRAEARDAFQPPWTGELMLIHPPIEQIQRAIAKAKRDGVIALFIRLNRVLTKYQQMFPIIIAALNLGLTIQVLQEGKKMKQLKPKLPPRDLIAALINSLEEKLIYRDLVRQSGLNEQSIDGMITKMNQETWQKRRTGLDVLSDYILQQKIKIESFIGNKTDIELVNALVWVYNGGGDKLKQRIRKLRMHGCATLQQFSEMKDISKSPFINQFSNNHQHAIEQKAKYNTMWNIQFFFNYIEKRRFKSSQEMQAKAMSLHVAFPLQG</sequence>
<comment type="caution">
    <text evidence="1">The sequence shown here is derived from an EMBL/GenBank/DDBJ whole genome shotgun (WGS) entry which is preliminary data.</text>
</comment>
<proteinExistence type="predicted"/>
<organism evidence="1 2">
    <name type="scientific">Streblomastix strix</name>
    <dbReference type="NCBI Taxonomy" id="222440"/>
    <lineage>
        <taxon>Eukaryota</taxon>
        <taxon>Metamonada</taxon>
        <taxon>Preaxostyla</taxon>
        <taxon>Oxymonadida</taxon>
        <taxon>Streblomastigidae</taxon>
        <taxon>Streblomastix</taxon>
    </lineage>
</organism>